<dbReference type="EMBL" id="JAKJLQ010000002">
    <property type="protein sequence ID" value="MDF6100155.1"/>
    <property type="molecule type" value="Genomic_DNA"/>
</dbReference>
<accession>A0AAX3TAP5</accession>
<reference evidence="3" key="1">
    <citation type="journal article" date="2022" name="Data Brief">
        <title>Draft genome sequence data of Gordonia hongkongensis strain EUFUS-Z928 isolated from the octocoral Eunicea fusca.</title>
        <authorList>
            <person name="Sanchez-Suarez J."/>
            <person name="Diaz L."/>
            <person name="Melo-Bolivar J."/>
            <person name="Villamil L."/>
        </authorList>
    </citation>
    <scope>NUCLEOTIDE SEQUENCE</scope>
    <source>
        <strain evidence="3">EUFUS-Z928</strain>
    </source>
</reference>
<keyword evidence="2" id="KW-1133">Transmembrane helix</keyword>
<dbReference type="AlphaFoldDB" id="A0AAX3TAP5"/>
<evidence type="ECO:0000313" key="4">
    <source>
        <dbReference type="EMBL" id="WFP26346.1"/>
    </source>
</evidence>
<feature type="region of interest" description="Disordered" evidence="1">
    <location>
        <begin position="36"/>
        <end position="95"/>
    </location>
</feature>
<name>A0AAX3TAP5_9ACTN</name>
<evidence type="ECO:0000313" key="6">
    <source>
        <dbReference type="Proteomes" id="UP001213504"/>
    </source>
</evidence>
<evidence type="ECO:0000256" key="1">
    <source>
        <dbReference type="SAM" id="MobiDB-lite"/>
    </source>
</evidence>
<keyword evidence="2" id="KW-0812">Transmembrane</keyword>
<evidence type="ECO:0000313" key="5">
    <source>
        <dbReference type="Proteomes" id="UP001152308"/>
    </source>
</evidence>
<dbReference type="Proteomes" id="UP001213504">
    <property type="component" value="Chromosome"/>
</dbReference>
<gene>
    <name evidence="3" type="ORF">L2299_03710</name>
    <name evidence="4" type="ORF">P9A14_07605</name>
</gene>
<evidence type="ECO:0000313" key="3">
    <source>
        <dbReference type="EMBL" id="MDF6100155.1"/>
    </source>
</evidence>
<sequence>MDGGSGFGLHLVWARLVLVAVLVLLVVTVPVQQAGAIDAPTDPRSGAATASGLPYIVGPPPDSAVGRPLSSSSRGGEDRRPVLARAGARPTAEHTRISVLDREALTRFD</sequence>
<reference evidence="3" key="2">
    <citation type="submission" date="2022-01" db="EMBL/GenBank/DDBJ databases">
        <authorList>
            <person name="Sanchez-Suarez J."/>
            <person name="Villamil L."/>
            <person name="Diaz L.E."/>
        </authorList>
    </citation>
    <scope>NUCLEOTIDE SEQUENCE</scope>
    <source>
        <strain evidence="3">EUFUS-Z928</strain>
    </source>
</reference>
<reference evidence="4" key="3">
    <citation type="submission" date="2023-04" db="EMBL/GenBank/DDBJ databases">
        <title>Complete genome sequence of a phthalic acid esters degrading bacterial strain.</title>
        <authorList>
            <person name="Weng L."/>
            <person name="Jia Y."/>
            <person name="Ren L."/>
        </authorList>
    </citation>
    <scope>NUCLEOTIDE SEQUENCE</scope>
    <source>
        <strain evidence="4">RL-LY01</strain>
    </source>
</reference>
<dbReference type="RefSeq" id="WP_058250719.1">
    <property type="nucleotide sequence ID" value="NZ_CBDRND010000003.1"/>
</dbReference>
<feature type="transmembrane region" description="Helical" evidence="2">
    <location>
        <begin position="12"/>
        <end position="31"/>
    </location>
</feature>
<proteinExistence type="predicted"/>
<keyword evidence="5" id="KW-1185">Reference proteome</keyword>
<keyword evidence="2" id="KW-0472">Membrane</keyword>
<dbReference type="Proteomes" id="UP001152308">
    <property type="component" value="Unassembled WGS sequence"/>
</dbReference>
<dbReference type="EMBL" id="CP121270">
    <property type="protein sequence ID" value="WFP26346.1"/>
    <property type="molecule type" value="Genomic_DNA"/>
</dbReference>
<evidence type="ECO:0000256" key="2">
    <source>
        <dbReference type="SAM" id="Phobius"/>
    </source>
</evidence>
<organism evidence="4 6">
    <name type="scientific">Gordonia hongkongensis</name>
    <dbReference type="NCBI Taxonomy" id="1701090"/>
    <lineage>
        <taxon>Bacteria</taxon>
        <taxon>Bacillati</taxon>
        <taxon>Actinomycetota</taxon>
        <taxon>Actinomycetes</taxon>
        <taxon>Mycobacteriales</taxon>
        <taxon>Gordoniaceae</taxon>
        <taxon>Gordonia</taxon>
    </lineage>
</organism>
<protein>
    <submittedName>
        <fullName evidence="4">Uncharacterized protein</fullName>
    </submittedName>
</protein>